<dbReference type="Proteomes" id="UP001418796">
    <property type="component" value="Unassembled WGS sequence"/>
</dbReference>
<keyword evidence="9 16" id="KW-0418">Kinase</keyword>
<keyword evidence="5" id="KW-0597">Phosphoprotein</keyword>
<protein>
    <recommendedName>
        <fullName evidence="3">histidine kinase</fullName>
        <ecNumber evidence="3">2.7.13.3</ecNumber>
    </recommendedName>
</protein>
<dbReference type="EMBL" id="JBCITK010000001">
    <property type="protein sequence ID" value="MEN0642037.1"/>
    <property type="molecule type" value="Genomic_DNA"/>
</dbReference>
<dbReference type="InterPro" id="IPR036890">
    <property type="entry name" value="HATPase_C_sf"/>
</dbReference>
<feature type="domain" description="Histidine kinase" evidence="15">
    <location>
        <begin position="294"/>
        <end position="492"/>
    </location>
</feature>
<evidence type="ECO:0000256" key="14">
    <source>
        <dbReference type="SAM" id="Phobius"/>
    </source>
</evidence>
<dbReference type="InterPro" id="IPR004358">
    <property type="entry name" value="Sig_transdc_His_kin-like_C"/>
</dbReference>
<evidence type="ECO:0000259" key="15">
    <source>
        <dbReference type="PROSITE" id="PS50109"/>
    </source>
</evidence>
<sequence>MREHFGKTISWSLLLGVALVGVLNLLSYLGNISELFYAEDAVMFFLRPGVILLGITAGVLLYTNFKLDLDWFKANSMRNDYAKIALDVRFLVLGMTFLLVFSMFLGANLESLSFLSFINLGFFIIFAFYIFFIWLALHQVIWLYLEVKDSSYLIEGLKQGVVLRTLWTIREAFSNVPLLFKLILFSIIMFVWGIGTILLVLAPSDTSAILFIICTLFIGIPTLTIFLLRLGYLNQVIKQTEQLTNGTLRAPLEIKGHSFITTHAKHVNQLREGISYSMNEQAKSERMKTELITNVSHDLRTPLTSIITYTDLLKNPDLPAEERQSYVDVLARKSERLKVLIDDLFDVSKMASGQIELKKANIELKQLIQQAIVEHQEAFDQEQLDLRLTMPENDLFVYVDGQKCWRMLDNLLLNVSKYSQPGTRVYLTVTDHEEQVDIVIKNISRYELSENPEELFERFKRADEARHTEGSGLGLAIAQSIAELHGGQLKLEIDGDLFKVTIHLYNQGELRSN</sequence>
<dbReference type="SMART" id="SM00388">
    <property type="entry name" value="HisKA"/>
    <property type="match status" value="1"/>
</dbReference>
<evidence type="ECO:0000256" key="11">
    <source>
        <dbReference type="ARBA" id="ARBA00022989"/>
    </source>
</evidence>
<dbReference type="Gene3D" id="3.30.565.10">
    <property type="entry name" value="Histidine kinase-like ATPase, C-terminal domain"/>
    <property type="match status" value="1"/>
</dbReference>
<dbReference type="GO" id="GO:0004673">
    <property type="term" value="F:protein histidine kinase activity"/>
    <property type="evidence" value="ECO:0007669"/>
    <property type="project" value="UniProtKB-EC"/>
</dbReference>
<dbReference type="PRINTS" id="PR00344">
    <property type="entry name" value="BCTRLSENSOR"/>
</dbReference>
<evidence type="ECO:0000256" key="6">
    <source>
        <dbReference type="ARBA" id="ARBA00022679"/>
    </source>
</evidence>
<dbReference type="Pfam" id="PF00512">
    <property type="entry name" value="HisKA"/>
    <property type="match status" value="1"/>
</dbReference>
<dbReference type="PANTHER" id="PTHR45528">
    <property type="entry name" value="SENSOR HISTIDINE KINASE CPXA"/>
    <property type="match status" value="1"/>
</dbReference>
<evidence type="ECO:0000256" key="8">
    <source>
        <dbReference type="ARBA" id="ARBA00022741"/>
    </source>
</evidence>
<dbReference type="RefSeq" id="WP_343129196.1">
    <property type="nucleotide sequence ID" value="NZ_JBCITK010000001.1"/>
</dbReference>
<keyword evidence="12" id="KW-0902">Two-component regulatory system</keyword>
<dbReference type="CDD" id="cd00082">
    <property type="entry name" value="HisKA"/>
    <property type="match status" value="1"/>
</dbReference>
<feature type="transmembrane region" description="Helical" evidence="14">
    <location>
        <begin position="178"/>
        <end position="202"/>
    </location>
</feature>
<feature type="transmembrane region" description="Helical" evidence="14">
    <location>
        <begin position="12"/>
        <end position="30"/>
    </location>
</feature>
<dbReference type="InterPro" id="IPR050398">
    <property type="entry name" value="HssS/ArlS-like"/>
</dbReference>
<keyword evidence="4" id="KW-1003">Cell membrane</keyword>
<comment type="caution">
    <text evidence="16">The sequence shown here is derived from an EMBL/GenBank/DDBJ whole genome shotgun (WGS) entry which is preliminary data.</text>
</comment>
<keyword evidence="7 14" id="KW-0812">Transmembrane</keyword>
<comment type="catalytic activity">
    <reaction evidence="1">
        <text>ATP + protein L-histidine = ADP + protein N-phospho-L-histidine.</text>
        <dbReference type="EC" id="2.7.13.3"/>
    </reaction>
</comment>
<keyword evidence="11 14" id="KW-1133">Transmembrane helix</keyword>
<evidence type="ECO:0000256" key="12">
    <source>
        <dbReference type="ARBA" id="ARBA00023012"/>
    </source>
</evidence>
<keyword evidence="13 14" id="KW-0472">Membrane</keyword>
<organism evidence="16 17">
    <name type="scientific">Alkalicoccobacillus gibsonii</name>
    <dbReference type="NCBI Taxonomy" id="79881"/>
    <lineage>
        <taxon>Bacteria</taxon>
        <taxon>Bacillati</taxon>
        <taxon>Bacillota</taxon>
        <taxon>Bacilli</taxon>
        <taxon>Bacillales</taxon>
        <taxon>Bacillaceae</taxon>
        <taxon>Alkalicoccobacillus</taxon>
    </lineage>
</organism>
<reference evidence="16 17" key="1">
    <citation type="submission" date="2024-03" db="EMBL/GenBank/DDBJ databases">
        <title>Bacilli Hybrid Assemblies.</title>
        <authorList>
            <person name="Kovac J."/>
        </authorList>
    </citation>
    <scope>NUCLEOTIDE SEQUENCE [LARGE SCALE GENOMIC DNA]</scope>
    <source>
        <strain evidence="16 17">FSL R7-0666</strain>
    </source>
</reference>
<dbReference type="SUPFAM" id="SSF47384">
    <property type="entry name" value="Homodimeric domain of signal transducing histidine kinase"/>
    <property type="match status" value="1"/>
</dbReference>
<keyword evidence="8" id="KW-0547">Nucleotide-binding</keyword>
<dbReference type="PROSITE" id="PS50109">
    <property type="entry name" value="HIS_KIN"/>
    <property type="match status" value="1"/>
</dbReference>
<feature type="transmembrane region" description="Helical" evidence="14">
    <location>
        <begin position="208"/>
        <end position="228"/>
    </location>
</feature>
<feature type="transmembrane region" description="Helical" evidence="14">
    <location>
        <begin position="84"/>
        <end position="105"/>
    </location>
</feature>
<dbReference type="EC" id="2.7.13.3" evidence="3"/>
<evidence type="ECO:0000256" key="5">
    <source>
        <dbReference type="ARBA" id="ARBA00022553"/>
    </source>
</evidence>
<evidence type="ECO:0000256" key="9">
    <source>
        <dbReference type="ARBA" id="ARBA00022777"/>
    </source>
</evidence>
<keyword evidence="17" id="KW-1185">Reference proteome</keyword>
<evidence type="ECO:0000256" key="7">
    <source>
        <dbReference type="ARBA" id="ARBA00022692"/>
    </source>
</evidence>
<dbReference type="SMART" id="SM00387">
    <property type="entry name" value="HATPase_c"/>
    <property type="match status" value="1"/>
</dbReference>
<evidence type="ECO:0000256" key="4">
    <source>
        <dbReference type="ARBA" id="ARBA00022475"/>
    </source>
</evidence>
<dbReference type="InterPro" id="IPR003661">
    <property type="entry name" value="HisK_dim/P_dom"/>
</dbReference>
<keyword evidence="6 16" id="KW-0808">Transferase</keyword>
<dbReference type="SUPFAM" id="SSF55874">
    <property type="entry name" value="ATPase domain of HSP90 chaperone/DNA topoisomerase II/histidine kinase"/>
    <property type="match status" value="1"/>
</dbReference>
<dbReference type="InterPro" id="IPR003594">
    <property type="entry name" value="HATPase_dom"/>
</dbReference>
<feature type="transmembrane region" description="Helical" evidence="14">
    <location>
        <begin position="117"/>
        <end position="145"/>
    </location>
</feature>
<dbReference type="Pfam" id="PF02518">
    <property type="entry name" value="HATPase_c"/>
    <property type="match status" value="1"/>
</dbReference>
<evidence type="ECO:0000256" key="2">
    <source>
        <dbReference type="ARBA" id="ARBA00004651"/>
    </source>
</evidence>
<dbReference type="PANTHER" id="PTHR45528:SF1">
    <property type="entry name" value="SENSOR HISTIDINE KINASE CPXA"/>
    <property type="match status" value="1"/>
</dbReference>
<gene>
    <name evidence="16" type="ORF">MKY91_02525</name>
</gene>
<proteinExistence type="predicted"/>
<comment type="subcellular location">
    <subcellularLocation>
        <location evidence="2">Cell membrane</location>
        <topology evidence="2">Multi-pass membrane protein</topology>
    </subcellularLocation>
</comment>
<evidence type="ECO:0000256" key="3">
    <source>
        <dbReference type="ARBA" id="ARBA00012438"/>
    </source>
</evidence>
<dbReference type="Gene3D" id="1.10.287.130">
    <property type="match status" value="1"/>
</dbReference>
<evidence type="ECO:0000256" key="1">
    <source>
        <dbReference type="ARBA" id="ARBA00000085"/>
    </source>
</evidence>
<dbReference type="InterPro" id="IPR036097">
    <property type="entry name" value="HisK_dim/P_sf"/>
</dbReference>
<name>A0ABU9VDQ3_9BACI</name>
<feature type="transmembrane region" description="Helical" evidence="14">
    <location>
        <begin position="42"/>
        <end position="63"/>
    </location>
</feature>
<accession>A0ABU9VDQ3</accession>
<dbReference type="InterPro" id="IPR005467">
    <property type="entry name" value="His_kinase_dom"/>
</dbReference>
<evidence type="ECO:0000313" key="16">
    <source>
        <dbReference type="EMBL" id="MEN0642037.1"/>
    </source>
</evidence>
<evidence type="ECO:0000313" key="17">
    <source>
        <dbReference type="Proteomes" id="UP001418796"/>
    </source>
</evidence>
<evidence type="ECO:0000256" key="10">
    <source>
        <dbReference type="ARBA" id="ARBA00022840"/>
    </source>
</evidence>
<keyword evidence="10" id="KW-0067">ATP-binding</keyword>
<evidence type="ECO:0000256" key="13">
    <source>
        <dbReference type="ARBA" id="ARBA00023136"/>
    </source>
</evidence>